<protein>
    <submittedName>
        <fullName evidence="2">Uncharacterized protein</fullName>
    </submittedName>
</protein>
<feature type="compositionally biased region" description="Acidic residues" evidence="1">
    <location>
        <begin position="67"/>
        <end position="83"/>
    </location>
</feature>
<evidence type="ECO:0000256" key="1">
    <source>
        <dbReference type="SAM" id="MobiDB-lite"/>
    </source>
</evidence>
<dbReference type="OrthoDB" id="5220943at2759"/>
<evidence type="ECO:0000313" key="2">
    <source>
        <dbReference type="EMBL" id="ROV89453.1"/>
    </source>
</evidence>
<accession>A0A423VEN7</accession>
<comment type="caution">
    <text evidence="2">The sequence shown here is derived from an EMBL/GenBank/DDBJ whole genome shotgun (WGS) entry which is preliminary data.</text>
</comment>
<dbReference type="EMBL" id="LKEA01000070">
    <property type="protein sequence ID" value="ROV89453.1"/>
    <property type="molecule type" value="Genomic_DNA"/>
</dbReference>
<dbReference type="STRING" id="356882.A0A423VEN7"/>
<feature type="region of interest" description="Disordered" evidence="1">
    <location>
        <begin position="63"/>
        <end position="87"/>
    </location>
</feature>
<organism evidence="2 3">
    <name type="scientific">Cytospora schulzeri</name>
    <dbReference type="NCBI Taxonomy" id="448051"/>
    <lineage>
        <taxon>Eukaryota</taxon>
        <taxon>Fungi</taxon>
        <taxon>Dikarya</taxon>
        <taxon>Ascomycota</taxon>
        <taxon>Pezizomycotina</taxon>
        <taxon>Sordariomycetes</taxon>
        <taxon>Sordariomycetidae</taxon>
        <taxon>Diaporthales</taxon>
        <taxon>Cytosporaceae</taxon>
        <taxon>Cytospora</taxon>
    </lineage>
</organism>
<name>A0A423VEN7_9PEZI</name>
<dbReference type="Proteomes" id="UP000283895">
    <property type="component" value="Unassembled WGS sequence"/>
</dbReference>
<evidence type="ECO:0000313" key="3">
    <source>
        <dbReference type="Proteomes" id="UP000283895"/>
    </source>
</evidence>
<keyword evidence="3" id="KW-1185">Reference proteome</keyword>
<proteinExistence type="predicted"/>
<gene>
    <name evidence="2" type="ORF">VMCG_10232</name>
</gene>
<sequence length="475" mass="53998">MDTLDVQEPVATAEVPLLDGMRLQWTKCLMRGDSYYAMRRLIYQMGEEAANLPGYLLCSGGKKRADEDDEDEYRSDEDDASSEEDGKYKNRTERFLKEGMKTTRNFTMFQVIPRDMLKSIILGTVAWDYYPRKGKIPRDHYKKPIKNGYGIYVFGLAVGGREGKWLKANELNKLIGELRRYVRGYERWRDLHRTWSDASIQDVELRDFITEVDAQLGRHDTDASGPRYVQSEHSMKGMLDLIKSLQRRADKSLEINPAGDTPLIQTPIYTGLSANLASRMPKHDPNGKDGLRSSNKAHGIICSLMKLQGLQPKAVCVVALRLWDKDDLWFSETLVCALANGLINQDGFNRMECGSKANSNAPPLDPDGEEHVKVYCRYLHDNLEATLVDLRQRKAIIETLKELRTVLNDPVLEQAKIARARCEQVIKDMKCLPGLLEGLKEQIALEEKKLKATVAAVEILDLLRQFKSIDLSDVL</sequence>
<reference evidence="2 3" key="1">
    <citation type="submission" date="2015-09" db="EMBL/GenBank/DDBJ databases">
        <title>Host preference determinants of Valsa canker pathogens revealed by comparative genomics.</title>
        <authorList>
            <person name="Yin Z."/>
            <person name="Huang L."/>
        </authorList>
    </citation>
    <scope>NUCLEOTIDE SEQUENCE [LARGE SCALE GENOMIC DNA]</scope>
    <source>
        <strain evidence="2 3">03-1</strain>
    </source>
</reference>
<dbReference type="AlphaFoldDB" id="A0A423VEN7"/>